<feature type="compositionally biased region" description="Basic and acidic residues" evidence="1">
    <location>
        <begin position="22"/>
        <end position="47"/>
    </location>
</feature>
<dbReference type="GO" id="GO:0005524">
    <property type="term" value="F:ATP binding"/>
    <property type="evidence" value="ECO:0007669"/>
    <property type="project" value="UniProtKB-KW"/>
</dbReference>
<accession>A0A6J4MGQ7</accession>
<evidence type="ECO:0000313" key="2">
    <source>
        <dbReference type="EMBL" id="CAA9358897.1"/>
    </source>
</evidence>
<feature type="compositionally biased region" description="Basic residues" evidence="1">
    <location>
        <begin position="230"/>
        <end position="263"/>
    </location>
</feature>
<feature type="compositionally biased region" description="Basic and acidic residues" evidence="1">
    <location>
        <begin position="131"/>
        <end position="143"/>
    </location>
</feature>
<proteinExistence type="predicted"/>
<feature type="non-terminal residue" evidence="2">
    <location>
        <position position="313"/>
    </location>
</feature>
<keyword evidence="2" id="KW-0067">ATP-binding</keyword>
<feature type="compositionally biased region" description="Basic residues" evidence="1">
    <location>
        <begin position="199"/>
        <end position="212"/>
    </location>
</feature>
<organism evidence="2">
    <name type="scientific">uncultured Frankineae bacterium</name>
    <dbReference type="NCBI Taxonomy" id="437475"/>
    <lineage>
        <taxon>Bacteria</taxon>
        <taxon>Bacillati</taxon>
        <taxon>Actinomycetota</taxon>
        <taxon>Actinomycetes</taxon>
        <taxon>Frankiales</taxon>
        <taxon>environmental samples</taxon>
    </lineage>
</organism>
<protein>
    <submittedName>
        <fullName evidence="2">Efflux ABC transporter, ATP-binding protein</fullName>
    </submittedName>
</protein>
<name>A0A6J4MGQ7_9ACTN</name>
<feature type="region of interest" description="Disordered" evidence="1">
    <location>
        <begin position="1"/>
        <end position="299"/>
    </location>
</feature>
<feature type="compositionally biased region" description="Basic and acidic residues" evidence="1">
    <location>
        <begin position="213"/>
        <end position="223"/>
    </location>
</feature>
<evidence type="ECO:0000256" key="1">
    <source>
        <dbReference type="SAM" id="MobiDB-lite"/>
    </source>
</evidence>
<keyword evidence="2" id="KW-0547">Nucleotide-binding</keyword>
<reference evidence="2" key="1">
    <citation type="submission" date="2020-02" db="EMBL/GenBank/DDBJ databases">
        <authorList>
            <person name="Meier V. D."/>
        </authorList>
    </citation>
    <scope>NUCLEOTIDE SEQUENCE</scope>
    <source>
        <strain evidence="2">AVDCRST_MAG16</strain>
    </source>
</reference>
<feature type="non-terminal residue" evidence="2">
    <location>
        <position position="1"/>
    </location>
</feature>
<feature type="compositionally biased region" description="Basic residues" evidence="1">
    <location>
        <begin position="54"/>
        <end position="68"/>
    </location>
</feature>
<dbReference type="EMBL" id="CADCUE010000274">
    <property type="protein sequence ID" value="CAA9358897.1"/>
    <property type="molecule type" value="Genomic_DNA"/>
</dbReference>
<gene>
    <name evidence="2" type="ORF">AVDCRST_MAG16-2867</name>
</gene>
<dbReference type="AlphaFoldDB" id="A0A6J4MGQ7"/>
<feature type="compositionally biased region" description="Low complexity" evidence="1">
    <location>
        <begin position="153"/>
        <end position="171"/>
    </location>
</feature>
<feature type="compositionally biased region" description="Basic and acidic residues" evidence="1">
    <location>
        <begin position="72"/>
        <end position="92"/>
    </location>
</feature>
<feature type="compositionally biased region" description="Basic and acidic residues" evidence="1">
    <location>
        <begin position="112"/>
        <end position="122"/>
    </location>
</feature>
<sequence>ERPRPDRRLPLVRQRRRRQRRHHDDRAGCHRPARSERRGQVHAHPHDGGLPAAVRRHGRARRRPRLAQRGRLPPDRAGARAGGDVRRDERLAVRARQRPAAPPARPGGGGPPRDRDGADGRRAGARHRHLLQGDEAAHQDGHRPRARPPGPAPRRAVQRHGPAPAPAAHGPAARDGRAGPHRAVQLAHPRGGGADRDRRPGRRRRAARRLGRLPRDPAAHDRTAPPVHGPLRRRPRARGRGHGRRQRDGRRARHDGRGRRTRGRAGAARRGDRPRLVRPPAAPGGAAPRHPPLRGHARRRVARERLLLLGRAM</sequence>